<comment type="caution">
    <text evidence="2">The sequence shown here is derived from an EMBL/GenBank/DDBJ whole genome shotgun (WGS) entry which is preliminary data.</text>
</comment>
<dbReference type="Proteomes" id="UP000193642">
    <property type="component" value="Unassembled WGS sequence"/>
</dbReference>
<keyword evidence="3" id="KW-1185">Reference proteome</keyword>
<reference evidence="2 3" key="1">
    <citation type="submission" date="2016-07" db="EMBL/GenBank/DDBJ databases">
        <title>Pervasive Adenine N6-methylation of Active Genes in Fungi.</title>
        <authorList>
            <consortium name="DOE Joint Genome Institute"/>
            <person name="Mondo S.J."/>
            <person name="Dannebaum R.O."/>
            <person name="Kuo R.C."/>
            <person name="Labutti K."/>
            <person name="Haridas S."/>
            <person name="Kuo A."/>
            <person name="Salamov A."/>
            <person name="Ahrendt S.R."/>
            <person name="Lipzen A."/>
            <person name="Sullivan W."/>
            <person name="Andreopoulos W.B."/>
            <person name="Clum A."/>
            <person name="Lindquist E."/>
            <person name="Daum C."/>
            <person name="Ramamoorthy G.K."/>
            <person name="Gryganskyi A."/>
            <person name="Culley D."/>
            <person name="Magnuson J.K."/>
            <person name="James T.Y."/>
            <person name="O'Malley M.A."/>
            <person name="Stajich J.E."/>
            <person name="Spatafora J.W."/>
            <person name="Visel A."/>
            <person name="Grigoriev I.V."/>
        </authorList>
    </citation>
    <scope>NUCLEOTIDE SEQUENCE [LARGE SCALE GENOMIC DNA]</scope>
    <source>
        <strain evidence="2 3">JEL800</strain>
    </source>
</reference>
<feature type="compositionally biased region" description="Basic and acidic residues" evidence="1">
    <location>
        <begin position="167"/>
        <end position="176"/>
    </location>
</feature>
<protein>
    <submittedName>
        <fullName evidence="2">Uncharacterized protein</fullName>
    </submittedName>
</protein>
<dbReference type="OrthoDB" id="10412891at2759"/>
<dbReference type="EMBL" id="MCGO01000068">
    <property type="protein sequence ID" value="ORY33186.1"/>
    <property type="molecule type" value="Genomic_DNA"/>
</dbReference>
<evidence type="ECO:0000313" key="3">
    <source>
        <dbReference type="Proteomes" id="UP000193642"/>
    </source>
</evidence>
<accession>A0A1Y2BEQ8</accession>
<gene>
    <name evidence="2" type="ORF">BCR33DRAFT_723194</name>
</gene>
<sequence length="243" mass="27211">MTPRIKSKRSTEKLADLMHSITLLDFTRNDTHSVSTTWSSPISSRRNSDLYSVSSLGSSNRQSVASTLSNVSLHYYVDENNYLIPLAPRRPCSVVSSLPSIHEDSEYLEEGCRGPRCSPVPTRMDSLDSAGNLFRAAGGVVVGDIPTVVRRKASSDSGLSARPLPEMSREEREEREERELRMKAMREEYLMQREGVYLVSPNPCPVQNWEADGKESDSVPKTKKTNFMWFGKSRSGRSSPDSM</sequence>
<feature type="region of interest" description="Disordered" evidence="1">
    <location>
        <begin position="152"/>
        <end position="176"/>
    </location>
</feature>
<evidence type="ECO:0000313" key="2">
    <source>
        <dbReference type="EMBL" id="ORY33186.1"/>
    </source>
</evidence>
<feature type="compositionally biased region" description="Basic and acidic residues" evidence="1">
    <location>
        <begin position="211"/>
        <end position="220"/>
    </location>
</feature>
<feature type="region of interest" description="Disordered" evidence="1">
    <location>
        <begin position="208"/>
        <end position="243"/>
    </location>
</feature>
<proteinExistence type="predicted"/>
<name>A0A1Y2BEQ8_9FUNG</name>
<evidence type="ECO:0000256" key="1">
    <source>
        <dbReference type="SAM" id="MobiDB-lite"/>
    </source>
</evidence>
<organism evidence="2 3">
    <name type="scientific">Rhizoclosmatium globosum</name>
    <dbReference type="NCBI Taxonomy" id="329046"/>
    <lineage>
        <taxon>Eukaryota</taxon>
        <taxon>Fungi</taxon>
        <taxon>Fungi incertae sedis</taxon>
        <taxon>Chytridiomycota</taxon>
        <taxon>Chytridiomycota incertae sedis</taxon>
        <taxon>Chytridiomycetes</taxon>
        <taxon>Chytridiales</taxon>
        <taxon>Chytriomycetaceae</taxon>
        <taxon>Rhizoclosmatium</taxon>
    </lineage>
</organism>
<dbReference type="AlphaFoldDB" id="A0A1Y2BEQ8"/>